<feature type="transmembrane region" description="Helical" evidence="2">
    <location>
        <begin position="28"/>
        <end position="48"/>
    </location>
</feature>
<accession>A0ABN0ZVI3</accession>
<evidence type="ECO:0000313" key="4">
    <source>
        <dbReference type="Proteomes" id="UP001499895"/>
    </source>
</evidence>
<keyword evidence="2" id="KW-1133">Transmembrane helix</keyword>
<feature type="region of interest" description="Disordered" evidence="1">
    <location>
        <begin position="53"/>
        <end position="87"/>
    </location>
</feature>
<protein>
    <submittedName>
        <fullName evidence="3">Uncharacterized protein</fullName>
    </submittedName>
</protein>
<reference evidence="3 4" key="1">
    <citation type="journal article" date="2019" name="Int. J. Syst. Evol. Microbiol.">
        <title>The Global Catalogue of Microorganisms (GCM) 10K type strain sequencing project: providing services to taxonomists for standard genome sequencing and annotation.</title>
        <authorList>
            <consortium name="The Broad Institute Genomics Platform"/>
            <consortium name="The Broad Institute Genome Sequencing Center for Infectious Disease"/>
            <person name="Wu L."/>
            <person name="Ma J."/>
        </authorList>
    </citation>
    <scope>NUCLEOTIDE SEQUENCE [LARGE SCALE GENOMIC DNA]</scope>
    <source>
        <strain evidence="3 4">JCM 10649</strain>
    </source>
</reference>
<name>A0ABN0ZVI3_9ACTN</name>
<evidence type="ECO:0000256" key="1">
    <source>
        <dbReference type="SAM" id="MobiDB-lite"/>
    </source>
</evidence>
<evidence type="ECO:0000313" key="3">
    <source>
        <dbReference type="EMBL" id="GAA0460421.1"/>
    </source>
</evidence>
<dbReference type="EMBL" id="BAAAHB010000019">
    <property type="protein sequence ID" value="GAA0460421.1"/>
    <property type="molecule type" value="Genomic_DNA"/>
</dbReference>
<organism evidence="3 4">
    <name type="scientific">Streptomyces stramineus</name>
    <dbReference type="NCBI Taxonomy" id="173861"/>
    <lineage>
        <taxon>Bacteria</taxon>
        <taxon>Bacillati</taxon>
        <taxon>Actinomycetota</taxon>
        <taxon>Actinomycetes</taxon>
        <taxon>Kitasatosporales</taxon>
        <taxon>Streptomycetaceae</taxon>
        <taxon>Streptomyces</taxon>
    </lineage>
</organism>
<keyword evidence="2" id="KW-0472">Membrane</keyword>
<gene>
    <name evidence="3" type="ORF">GCM10009544_23730</name>
</gene>
<sequence length="87" mass="8849">MASTWAPPAAKARAVARPIPVPAPVTAMILWGCGVVLVFMPTSFNLAASGKVKRGPAGPGLWGHRARPAAPARPARVRGGRCGGARA</sequence>
<keyword evidence="4" id="KW-1185">Reference proteome</keyword>
<proteinExistence type="predicted"/>
<keyword evidence="2" id="KW-0812">Transmembrane</keyword>
<comment type="caution">
    <text evidence="3">The sequence shown here is derived from an EMBL/GenBank/DDBJ whole genome shotgun (WGS) entry which is preliminary data.</text>
</comment>
<dbReference type="Proteomes" id="UP001499895">
    <property type="component" value="Unassembled WGS sequence"/>
</dbReference>
<evidence type="ECO:0000256" key="2">
    <source>
        <dbReference type="SAM" id="Phobius"/>
    </source>
</evidence>